<evidence type="ECO:0000313" key="4">
    <source>
        <dbReference type="Proteomes" id="UP001162164"/>
    </source>
</evidence>
<proteinExistence type="predicted"/>
<feature type="signal peptide" evidence="2">
    <location>
        <begin position="1"/>
        <end position="21"/>
    </location>
</feature>
<reference evidence="3" key="1">
    <citation type="journal article" date="2023" name="Insect Mol. Biol.">
        <title>Genome sequencing provides insights into the evolution of gene families encoding plant cell wall-degrading enzymes in longhorned beetles.</title>
        <authorList>
            <person name="Shin N.R."/>
            <person name="Okamura Y."/>
            <person name="Kirsch R."/>
            <person name="Pauchet Y."/>
        </authorList>
    </citation>
    <scope>NUCLEOTIDE SEQUENCE</scope>
    <source>
        <strain evidence="3">MMC_N1</strain>
    </source>
</reference>
<comment type="caution">
    <text evidence="3">The sequence shown here is derived from an EMBL/GenBank/DDBJ whole genome shotgun (WGS) entry which is preliminary data.</text>
</comment>
<keyword evidence="2" id="KW-0732">Signal</keyword>
<sequence length="357" mass="39212">MHYEVLKGLLIMSTLLSNIGAIGIDGKLEFGNARSTASFKTRNIEHRTTFVPVKVTKVVETVNNDDLDDIGNAVQTDVVVKVSTRVDLNEKENEARTKIIDDTPDVPVVIGYAGSKLDSTADDENSNLGPQSIYVPNVDSISGEPLYPSSYGTIPQINTNYPSISTSVPPIMINSDSSTLNTNPSITHGYQPPVGAVFTPATNFRTEYNPTFGRFNPMVTNTVTSTGTYYSTKTIMRSDTGTKTNTIEVQVPYFDPSFHNHYYGENPPPQVVWHHKKGMSVNPVEFKPSKPVWRTSAWNRKVSPHRHVSSTVGSGVQCNCHNGQMTPNARWYPSFNSGSTINDPGSQINDKLAPLNK</sequence>
<dbReference type="Proteomes" id="UP001162164">
    <property type="component" value="Unassembled WGS sequence"/>
</dbReference>
<evidence type="ECO:0000256" key="1">
    <source>
        <dbReference type="SAM" id="MobiDB-lite"/>
    </source>
</evidence>
<feature type="region of interest" description="Disordered" evidence="1">
    <location>
        <begin position="336"/>
        <end position="357"/>
    </location>
</feature>
<keyword evidence="4" id="KW-1185">Reference proteome</keyword>
<feature type="chain" id="PRO_5047402539" evidence="2">
    <location>
        <begin position="22"/>
        <end position="357"/>
    </location>
</feature>
<organism evidence="3 4">
    <name type="scientific">Molorchus minor</name>
    <dbReference type="NCBI Taxonomy" id="1323400"/>
    <lineage>
        <taxon>Eukaryota</taxon>
        <taxon>Metazoa</taxon>
        <taxon>Ecdysozoa</taxon>
        <taxon>Arthropoda</taxon>
        <taxon>Hexapoda</taxon>
        <taxon>Insecta</taxon>
        <taxon>Pterygota</taxon>
        <taxon>Neoptera</taxon>
        <taxon>Endopterygota</taxon>
        <taxon>Coleoptera</taxon>
        <taxon>Polyphaga</taxon>
        <taxon>Cucujiformia</taxon>
        <taxon>Chrysomeloidea</taxon>
        <taxon>Cerambycidae</taxon>
        <taxon>Lamiinae</taxon>
        <taxon>Monochamini</taxon>
        <taxon>Molorchus</taxon>
    </lineage>
</organism>
<dbReference type="EMBL" id="JAPWTJ010000042">
    <property type="protein sequence ID" value="KAJ8984291.1"/>
    <property type="molecule type" value="Genomic_DNA"/>
</dbReference>
<gene>
    <name evidence="3" type="ORF">NQ317_009775</name>
</gene>
<name>A0ABQ9K137_9CUCU</name>
<evidence type="ECO:0000313" key="3">
    <source>
        <dbReference type="EMBL" id="KAJ8984291.1"/>
    </source>
</evidence>
<feature type="compositionally biased region" description="Polar residues" evidence="1">
    <location>
        <begin position="336"/>
        <end position="349"/>
    </location>
</feature>
<accession>A0ABQ9K137</accession>
<evidence type="ECO:0000256" key="2">
    <source>
        <dbReference type="SAM" id="SignalP"/>
    </source>
</evidence>
<protein>
    <submittedName>
        <fullName evidence="3">Uncharacterized protein</fullName>
    </submittedName>
</protein>